<gene>
    <name evidence="2" type="ORF">KIH39_13050</name>
</gene>
<dbReference type="InterPro" id="IPR000835">
    <property type="entry name" value="HTH_MarR-typ"/>
</dbReference>
<dbReference type="EMBL" id="CP074694">
    <property type="protein sequence ID" value="QVL34793.1"/>
    <property type="molecule type" value="Genomic_DNA"/>
</dbReference>
<feature type="domain" description="HTH marR-type" evidence="1">
    <location>
        <begin position="14"/>
        <end position="148"/>
    </location>
</feature>
<evidence type="ECO:0000313" key="3">
    <source>
        <dbReference type="Proteomes" id="UP000676194"/>
    </source>
</evidence>
<dbReference type="PANTHER" id="PTHR33164:SF101">
    <property type="entry name" value="TRANSCRIPTIONAL REPRESSOR MPRA"/>
    <property type="match status" value="1"/>
</dbReference>
<dbReference type="RefSeq" id="WP_213500168.1">
    <property type="nucleotide sequence ID" value="NZ_CP074694.1"/>
</dbReference>
<dbReference type="AlphaFoldDB" id="A0A8E6F0G9"/>
<dbReference type="SMART" id="SM00347">
    <property type="entry name" value="HTH_MARR"/>
    <property type="match status" value="1"/>
</dbReference>
<dbReference type="SUPFAM" id="SSF46785">
    <property type="entry name" value="Winged helix' DNA-binding domain"/>
    <property type="match status" value="1"/>
</dbReference>
<sequence>MEAQISKLRYDSAEQEVYLNLWRTYDRLRAYEDALFARFDLTPQQYNVLRLLKAEHPEPVATLTIAERLVSRAPDITRMLDKLEARKLISRQRSETDRRTVHIRITLNGIALLDQISEPLRECHNQQLGHLNKSQLKQLVELLKLARQPHEDSNNTWR</sequence>
<dbReference type="InterPro" id="IPR039422">
    <property type="entry name" value="MarR/SlyA-like"/>
</dbReference>
<accession>A0A8E6F0G9</accession>
<dbReference type="PANTHER" id="PTHR33164">
    <property type="entry name" value="TRANSCRIPTIONAL REGULATOR, MARR FAMILY"/>
    <property type="match status" value="1"/>
</dbReference>
<dbReference type="GO" id="GO:0003700">
    <property type="term" value="F:DNA-binding transcription factor activity"/>
    <property type="evidence" value="ECO:0007669"/>
    <property type="project" value="InterPro"/>
</dbReference>
<keyword evidence="3" id="KW-1185">Reference proteome</keyword>
<evidence type="ECO:0000259" key="1">
    <source>
        <dbReference type="PROSITE" id="PS50995"/>
    </source>
</evidence>
<dbReference type="InterPro" id="IPR036388">
    <property type="entry name" value="WH-like_DNA-bd_sf"/>
</dbReference>
<dbReference type="Pfam" id="PF01047">
    <property type="entry name" value="MarR"/>
    <property type="match status" value="1"/>
</dbReference>
<protein>
    <submittedName>
        <fullName evidence="2">MarR family transcriptional regulator</fullName>
    </submittedName>
</protein>
<dbReference type="Gene3D" id="1.10.10.10">
    <property type="entry name" value="Winged helix-like DNA-binding domain superfamily/Winged helix DNA-binding domain"/>
    <property type="match status" value="1"/>
</dbReference>
<dbReference type="KEGG" id="tsph:KIH39_13050"/>
<name>A0A8E6F0G9_9BACT</name>
<dbReference type="InterPro" id="IPR036390">
    <property type="entry name" value="WH_DNA-bd_sf"/>
</dbReference>
<dbReference type="GO" id="GO:0006950">
    <property type="term" value="P:response to stress"/>
    <property type="evidence" value="ECO:0007669"/>
    <property type="project" value="TreeGrafter"/>
</dbReference>
<dbReference type="PROSITE" id="PS50995">
    <property type="entry name" value="HTH_MARR_2"/>
    <property type="match status" value="1"/>
</dbReference>
<reference evidence="2" key="1">
    <citation type="submission" date="2021-05" db="EMBL/GenBank/DDBJ databases">
        <title>Complete genome sequence of the cellulolytic planctomycete Telmatocola sphagniphila SP2T and characterization of the first cellulase from planctomycetes.</title>
        <authorList>
            <person name="Rakitin A.L."/>
            <person name="Beletsky A.V."/>
            <person name="Naumoff D.G."/>
            <person name="Kulichevskaya I.S."/>
            <person name="Mardanov A.V."/>
            <person name="Ravin N.V."/>
            <person name="Dedysh S.N."/>
        </authorList>
    </citation>
    <scope>NUCLEOTIDE SEQUENCE</scope>
    <source>
        <strain evidence="2">SP2T</strain>
    </source>
</reference>
<evidence type="ECO:0000313" key="2">
    <source>
        <dbReference type="EMBL" id="QVL34793.1"/>
    </source>
</evidence>
<dbReference type="PRINTS" id="PR00598">
    <property type="entry name" value="HTHMARR"/>
</dbReference>
<organism evidence="2 3">
    <name type="scientific">Telmatocola sphagniphila</name>
    <dbReference type="NCBI Taxonomy" id="1123043"/>
    <lineage>
        <taxon>Bacteria</taxon>
        <taxon>Pseudomonadati</taxon>
        <taxon>Planctomycetota</taxon>
        <taxon>Planctomycetia</taxon>
        <taxon>Gemmatales</taxon>
        <taxon>Gemmataceae</taxon>
    </lineage>
</organism>
<proteinExistence type="predicted"/>
<dbReference type="Proteomes" id="UP000676194">
    <property type="component" value="Chromosome"/>
</dbReference>